<dbReference type="HOGENOM" id="CLU_3197717_0_0_0"/>
<organism evidence="1 2">
    <name type="scientific">Chlamydia muridarum (strain MoPn / Nigg)</name>
    <dbReference type="NCBI Taxonomy" id="243161"/>
    <lineage>
        <taxon>Bacteria</taxon>
        <taxon>Pseudomonadati</taxon>
        <taxon>Chlamydiota</taxon>
        <taxon>Chlamydiia</taxon>
        <taxon>Chlamydiales</taxon>
        <taxon>Chlamydiaceae</taxon>
        <taxon>Chlamydia/Chlamydophila group</taxon>
        <taxon>Chlamydia</taxon>
    </lineage>
</organism>
<proteinExistence type="predicted"/>
<dbReference type="KEGG" id="cmu:TC_0220"/>
<dbReference type="AlphaFoldDB" id="Q9PL87"/>
<evidence type="ECO:0000313" key="1">
    <source>
        <dbReference type="EMBL" id="AAF39092.1"/>
    </source>
</evidence>
<accession>Q9PL87</accession>
<dbReference type="EMBL" id="AE002160">
    <property type="protein sequence ID" value="AAF39092.1"/>
    <property type="molecule type" value="Genomic_DNA"/>
</dbReference>
<name>Q9PL87_CHLMU</name>
<reference evidence="1 2" key="1">
    <citation type="journal article" date="2000" name="Nucleic Acids Res.">
        <title>Genome sequences of Chlamydia trachomatis MoPn and Chlamydia pneumoniae AR39.</title>
        <authorList>
            <person name="Read T.D."/>
            <person name="Brunham R.C."/>
            <person name="Shen C."/>
            <person name="Gill S.R."/>
            <person name="Heidelberg J.F."/>
            <person name="White O."/>
            <person name="Hickey E.K."/>
            <person name="Peterson J.D."/>
            <person name="Utterback T.R."/>
            <person name="Berry K.J."/>
            <person name="Bass S."/>
            <person name="Linher K.D."/>
            <person name="Weidman J.F."/>
            <person name="Khouri H.M."/>
            <person name="Craven B."/>
            <person name="Bowman C."/>
            <person name="Dodson R.J."/>
            <person name="Gwinn M.L."/>
            <person name="Nelson W.C."/>
            <person name="DeBoy R.T."/>
            <person name="Kolonay J.F."/>
            <person name="McClarty G."/>
            <person name="Salzberg S.L."/>
            <person name="Eisen J.A."/>
            <person name="Fraser C.M."/>
        </authorList>
    </citation>
    <scope>NUCLEOTIDE SEQUENCE [LARGE SCALE GENOMIC DNA]</scope>
    <source>
        <strain evidence="2">MoPn / Nigg</strain>
    </source>
</reference>
<dbReference type="Proteomes" id="UP000000800">
    <property type="component" value="Chromosome"/>
</dbReference>
<evidence type="ECO:0000313" key="2">
    <source>
        <dbReference type="Proteomes" id="UP000000800"/>
    </source>
</evidence>
<protein>
    <submittedName>
        <fullName evidence="1">Uncharacterized protein</fullName>
    </submittedName>
</protein>
<sequence length="45" mass="5735">MVPIDKDYYQVLRRKLRSFFPQKNSINLFKRSLRQEIFYFQINHR</sequence>
<gene>
    <name evidence="1" type="ordered locus">TC_0220</name>
</gene>
<dbReference type="PIR" id="B81727">
    <property type="entry name" value="B81727"/>
</dbReference>
<keyword evidence="2" id="KW-1185">Reference proteome</keyword>